<keyword evidence="2" id="KW-1185">Reference proteome</keyword>
<gene>
    <name evidence="1" type="ORF">DJFAAGMI_00709</name>
</gene>
<dbReference type="Proteomes" id="UP001647436">
    <property type="component" value="Unassembled WGS sequence"/>
</dbReference>
<organism evidence="1 2">
    <name type="scientific">Comamonas brasiliensis</name>
    <dbReference type="NCBI Taxonomy" id="1812482"/>
    <lineage>
        <taxon>Bacteria</taxon>
        <taxon>Pseudomonadati</taxon>
        <taxon>Pseudomonadota</taxon>
        <taxon>Betaproteobacteria</taxon>
        <taxon>Burkholderiales</taxon>
        <taxon>Comamonadaceae</taxon>
        <taxon>Comamonas</taxon>
    </lineage>
</organism>
<reference evidence="1 2" key="1">
    <citation type="submission" date="2020-03" db="EMBL/GenBank/DDBJ databases">
        <title>The role of nitrogen metabolism on polyethylene biodegradation.</title>
        <authorList>
            <person name="Peixoto J."/>
            <person name="Vizzotto C.S."/>
            <person name="Ramos A."/>
            <person name="Alves G."/>
            <person name="Steindorff A."/>
            <person name="Kruger R."/>
        </authorList>
    </citation>
    <scope>NUCLEOTIDE SEQUENCE [LARGE SCALE GENOMIC DNA]</scope>
    <source>
        <strain evidence="1 2">PE63</strain>
    </source>
</reference>
<protein>
    <submittedName>
        <fullName evidence="1">Uncharacterized protein</fullName>
    </submittedName>
</protein>
<comment type="caution">
    <text evidence="1">The sequence shown here is derived from an EMBL/GenBank/DDBJ whole genome shotgun (WGS) entry which is preliminary data.</text>
</comment>
<dbReference type="EMBL" id="JAANES010000001">
    <property type="protein sequence ID" value="MBS3017979.1"/>
    <property type="molecule type" value="Genomic_DNA"/>
</dbReference>
<accession>A0ABS5LNM9</accession>
<proteinExistence type="predicted"/>
<name>A0ABS5LNM9_9BURK</name>
<evidence type="ECO:0000313" key="1">
    <source>
        <dbReference type="EMBL" id="MBS3017979.1"/>
    </source>
</evidence>
<evidence type="ECO:0000313" key="2">
    <source>
        <dbReference type="Proteomes" id="UP001647436"/>
    </source>
</evidence>
<sequence>MGVEDLAMVFQGILESLRIKKQESIKSAWGIYSPKKIQLQ</sequence>